<evidence type="ECO:0000313" key="3">
    <source>
        <dbReference type="Proteomes" id="UP000807469"/>
    </source>
</evidence>
<evidence type="ECO:0000313" key="2">
    <source>
        <dbReference type="EMBL" id="KAF9475688.1"/>
    </source>
</evidence>
<feature type="signal peptide" evidence="1">
    <location>
        <begin position="1"/>
        <end position="17"/>
    </location>
</feature>
<sequence>MGTIQIFMFVLVHRLHCHSTCIYKYLIENSLHLPFHAPIRVLQYTKQNLVMTPIPLKLIDNQNDILPELITYAHYSDIDVVSTLEEMKIVQEFISRLQDASLDQGGLEEEVRERLKNPITVPIDLETDPSLRAGMNLFLDTTNASYETYSYVEKSINSYLDKLSYTGVNLDPDEHHLPSLYSVKKAVGEVTGLHSIMTDMCPNTCIAYSGPYADLDQCPSYNCRKPRYDVAMALHCVC</sequence>
<comment type="caution">
    <text evidence="2">The sequence shown here is derived from an EMBL/GenBank/DDBJ whole genome shotgun (WGS) entry which is preliminary data.</text>
</comment>
<dbReference type="EMBL" id="MU155322">
    <property type="protein sequence ID" value="KAF9475688.1"/>
    <property type="molecule type" value="Genomic_DNA"/>
</dbReference>
<evidence type="ECO:0000256" key="1">
    <source>
        <dbReference type="SAM" id="SignalP"/>
    </source>
</evidence>
<dbReference type="AlphaFoldDB" id="A0A9P6CXK4"/>
<reference evidence="2" key="1">
    <citation type="submission" date="2020-11" db="EMBL/GenBank/DDBJ databases">
        <authorList>
            <consortium name="DOE Joint Genome Institute"/>
            <person name="Ahrendt S."/>
            <person name="Riley R."/>
            <person name="Andreopoulos W."/>
            <person name="Labutti K."/>
            <person name="Pangilinan J."/>
            <person name="Ruiz-Duenas F.J."/>
            <person name="Barrasa J.M."/>
            <person name="Sanchez-Garcia M."/>
            <person name="Camarero S."/>
            <person name="Miyauchi S."/>
            <person name="Serrano A."/>
            <person name="Linde D."/>
            <person name="Babiker R."/>
            <person name="Drula E."/>
            <person name="Ayuso-Fernandez I."/>
            <person name="Pacheco R."/>
            <person name="Padilla G."/>
            <person name="Ferreira P."/>
            <person name="Barriuso J."/>
            <person name="Kellner H."/>
            <person name="Castanera R."/>
            <person name="Alfaro M."/>
            <person name="Ramirez L."/>
            <person name="Pisabarro A.G."/>
            <person name="Kuo A."/>
            <person name="Tritt A."/>
            <person name="Lipzen A."/>
            <person name="He G."/>
            <person name="Yan M."/>
            <person name="Ng V."/>
            <person name="Cullen D."/>
            <person name="Martin F."/>
            <person name="Rosso M.-N."/>
            <person name="Henrissat B."/>
            <person name="Hibbett D."/>
            <person name="Martinez A.T."/>
            <person name="Grigoriev I.V."/>
        </authorList>
    </citation>
    <scope>NUCLEOTIDE SEQUENCE</scope>
    <source>
        <strain evidence="2">CIRM-BRFM 674</strain>
    </source>
</reference>
<keyword evidence="1" id="KW-0732">Signal</keyword>
<organism evidence="2 3">
    <name type="scientific">Pholiota conissans</name>
    <dbReference type="NCBI Taxonomy" id="109636"/>
    <lineage>
        <taxon>Eukaryota</taxon>
        <taxon>Fungi</taxon>
        <taxon>Dikarya</taxon>
        <taxon>Basidiomycota</taxon>
        <taxon>Agaricomycotina</taxon>
        <taxon>Agaricomycetes</taxon>
        <taxon>Agaricomycetidae</taxon>
        <taxon>Agaricales</taxon>
        <taxon>Agaricineae</taxon>
        <taxon>Strophariaceae</taxon>
        <taxon>Pholiota</taxon>
    </lineage>
</organism>
<name>A0A9P6CXK4_9AGAR</name>
<proteinExistence type="predicted"/>
<dbReference type="OrthoDB" id="2742740at2759"/>
<protein>
    <submittedName>
        <fullName evidence="2">Uncharacterized protein</fullName>
    </submittedName>
</protein>
<dbReference type="Proteomes" id="UP000807469">
    <property type="component" value="Unassembled WGS sequence"/>
</dbReference>
<keyword evidence="3" id="KW-1185">Reference proteome</keyword>
<accession>A0A9P6CXK4</accession>
<gene>
    <name evidence="2" type="ORF">BDN70DRAFT_224059</name>
</gene>
<feature type="chain" id="PRO_5040403590" evidence="1">
    <location>
        <begin position="18"/>
        <end position="238"/>
    </location>
</feature>